<reference evidence="1 2" key="1">
    <citation type="submission" date="2014-10" db="EMBL/GenBank/DDBJ databases">
        <title>Draft genome of the hookworm Ancylostoma caninum.</title>
        <authorList>
            <person name="Mitreva M."/>
        </authorList>
    </citation>
    <scope>NUCLEOTIDE SEQUENCE [LARGE SCALE GENOMIC DNA]</scope>
    <source>
        <strain evidence="1 2">Baltimore</strain>
    </source>
</reference>
<dbReference type="EMBL" id="JOJR01000056">
    <property type="protein sequence ID" value="RCN47804.1"/>
    <property type="molecule type" value="Genomic_DNA"/>
</dbReference>
<gene>
    <name evidence="1" type="ORF">ANCCAN_06141</name>
</gene>
<proteinExistence type="predicted"/>
<evidence type="ECO:0000313" key="2">
    <source>
        <dbReference type="Proteomes" id="UP000252519"/>
    </source>
</evidence>
<dbReference type="Gene3D" id="2.170.270.10">
    <property type="entry name" value="SET domain"/>
    <property type="match status" value="1"/>
</dbReference>
<dbReference type="GO" id="GO:0046974">
    <property type="term" value="F:histone H3K9 methyltransferase activity"/>
    <property type="evidence" value="ECO:0007669"/>
    <property type="project" value="TreeGrafter"/>
</dbReference>
<organism evidence="1 2">
    <name type="scientific">Ancylostoma caninum</name>
    <name type="common">Dog hookworm</name>
    <dbReference type="NCBI Taxonomy" id="29170"/>
    <lineage>
        <taxon>Eukaryota</taxon>
        <taxon>Metazoa</taxon>
        <taxon>Ecdysozoa</taxon>
        <taxon>Nematoda</taxon>
        <taxon>Chromadorea</taxon>
        <taxon>Rhabditida</taxon>
        <taxon>Rhabditina</taxon>
        <taxon>Rhabditomorpha</taxon>
        <taxon>Strongyloidea</taxon>
        <taxon>Ancylostomatidae</taxon>
        <taxon>Ancylostomatinae</taxon>
        <taxon>Ancylostoma</taxon>
    </lineage>
</organism>
<evidence type="ECO:0008006" key="3">
    <source>
        <dbReference type="Google" id="ProtNLM"/>
    </source>
</evidence>
<dbReference type="STRING" id="29170.A0A368GU13"/>
<evidence type="ECO:0000313" key="1">
    <source>
        <dbReference type="EMBL" id="RCN47804.1"/>
    </source>
</evidence>
<keyword evidence="2" id="KW-1185">Reference proteome</keyword>
<dbReference type="AlphaFoldDB" id="A0A368GU13"/>
<name>A0A368GU13_ANCCA</name>
<dbReference type="SUPFAM" id="SSF82199">
    <property type="entry name" value="SET domain"/>
    <property type="match status" value="1"/>
</dbReference>
<dbReference type="InterPro" id="IPR043550">
    <property type="entry name" value="EHMT1/EHMT2"/>
</dbReference>
<dbReference type="GO" id="GO:0000122">
    <property type="term" value="P:negative regulation of transcription by RNA polymerase II"/>
    <property type="evidence" value="ECO:0007669"/>
    <property type="project" value="TreeGrafter"/>
</dbReference>
<dbReference type="PANTHER" id="PTHR46307:SF4">
    <property type="entry name" value="G9A, ISOFORM B"/>
    <property type="match status" value="1"/>
</dbReference>
<dbReference type="InterPro" id="IPR046341">
    <property type="entry name" value="SET_dom_sf"/>
</dbReference>
<dbReference type="GO" id="GO:0002039">
    <property type="term" value="F:p53 binding"/>
    <property type="evidence" value="ECO:0007669"/>
    <property type="project" value="InterPro"/>
</dbReference>
<dbReference type="PANTHER" id="PTHR46307">
    <property type="entry name" value="G9A, ISOFORM B"/>
    <property type="match status" value="1"/>
</dbReference>
<accession>A0A368GU13</accession>
<dbReference type="GO" id="GO:0000785">
    <property type="term" value="C:chromatin"/>
    <property type="evidence" value="ECO:0007669"/>
    <property type="project" value="TreeGrafter"/>
</dbReference>
<comment type="caution">
    <text evidence="1">The sequence shown here is derived from an EMBL/GenBank/DDBJ whole genome shotgun (WGS) entry which is preliminary data.</text>
</comment>
<dbReference type="OrthoDB" id="5846691at2759"/>
<dbReference type="GO" id="GO:0005634">
    <property type="term" value="C:nucleus"/>
    <property type="evidence" value="ECO:0007669"/>
    <property type="project" value="TreeGrafter"/>
</dbReference>
<protein>
    <recommendedName>
        <fullName evidence="3">Pre-SET domain-containing protein</fullName>
    </recommendedName>
</protein>
<sequence length="183" mass="20698">MINRRLSAFHIAPIFIESWTRRRPAPIYFDYLPRSTLSVRVHREMQEASAKLRWRYPTRADGCLCQGGKCELGQCPCLVYKEKGAVMICGQACGCNDSCPSSYLKKERQVPLVLFHTRYKGWGVLTPVEIPAGTFVGLYTGHITDVENELLLDNTYVFEINQQVESGVGRYAVDGTWSGNISR</sequence>
<dbReference type="Proteomes" id="UP000252519">
    <property type="component" value="Unassembled WGS sequence"/>
</dbReference>